<sequence length="153" mass="15645">MADMMCAARVLCLVGGEAAALAPYRPVRLYVAPDGPRLAGAVDAPVEERAGLAGPGLAPRDRWLLAGELAAPAAGGESGQQVVDRFAGTLAEIADRHRGQTVAVLADGLELPLAALCAGLSPARVHAAPLAPGDVVVVEYDADGWRYLSGWPA</sequence>
<reference evidence="1 2" key="1">
    <citation type="submission" date="2020-08" db="EMBL/GenBank/DDBJ databases">
        <title>Whole genome shotgun sequence of Actinocatenispora thailandica NBRC 105041.</title>
        <authorList>
            <person name="Komaki H."/>
            <person name="Tamura T."/>
        </authorList>
    </citation>
    <scope>NUCLEOTIDE SEQUENCE [LARGE SCALE GENOMIC DNA]</scope>
    <source>
        <strain evidence="1 2">NBRC 105041</strain>
    </source>
</reference>
<dbReference type="AlphaFoldDB" id="A0A7R7DW72"/>
<gene>
    <name evidence="1" type="ORF">Athai_64740</name>
</gene>
<protein>
    <recommendedName>
        <fullName evidence="3">Histidine phosphatase family protein</fullName>
    </recommendedName>
</protein>
<name>A0A7R7DW72_9ACTN</name>
<dbReference type="InterPro" id="IPR029033">
    <property type="entry name" value="His_PPase_superfam"/>
</dbReference>
<dbReference type="InterPro" id="IPR013078">
    <property type="entry name" value="His_Pase_superF_clade-1"/>
</dbReference>
<evidence type="ECO:0000313" key="2">
    <source>
        <dbReference type="Proteomes" id="UP000611640"/>
    </source>
</evidence>
<dbReference type="KEGG" id="atl:Athai_64740"/>
<evidence type="ECO:0008006" key="3">
    <source>
        <dbReference type="Google" id="ProtNLM"/>
    </source>
</evidence>
<dbReference type="SUPFAM" id="SSF53254">
    <property type="entry name" value="Phosphoglycerate mutase-like"/>
    <property type="match status" value="1"/>
</dbReference>
<proteinExistence type="predicted"/>
<dbReference type="Pfam" id="PF00300">
    <property type="entry name" value="His_Phos_1"/>
    <property type="match status" value="1"/>
</dbReference>
<accession>A0A7R7DW72</accession>
<evidence type="ECO:0000313" key="1">
    <source>
        <dbReference type="EMBL" id="BCJ38971.1"/>
    </source>
</evidence>
<dbReference type="Gene3D" id="3.40.50.1240">
    <property type="entry name" value="Phosphoglycerate mutase-like"/>
    <property type="match status" value="1"/>
</dbReference>
<dbReference type="EMBL" id="AP023355">
    <property type="protein sequence ID" value="BCJ38971.1"/>
    <property type="molecule type" value="Genomic_DNA"/>
</dbReference>
<keyword evidence="2" id="KW-1185">Reference proteome</keyword>
<organism evidence="1 2">
    <name type="scientific">Actinocatenispora thailandica</name>
    <dbReference type="NCBI Taxonomy" id="227318"/>
    <lineage>
        <taxon>Bacteria</taxon>
        <taxon>Bacillati</taxon>
        <taxon>Actinomycetota</taxon>
        <taxon>Actinomycetes</taxon>
        <taxon>Micromonosporales</taxon>
        <taxon>Micromonosporaceae</taxon>
        <taxon>Actinocatenispora</taxon>
    </lineage>
</organism>
<dbReference type="Proteomes" id="UP000611640">
    <property type="component" value="Chromosome"/>
</dbReference>